<dbReference type="InterPro" id="IPR005835">
    <property type="entry name" value="NTP_transferase_dom"/>
</dbReference>
<feature type="domain" description="Nucleotidyl transferase" evidence="6">
    <location>
        <begin position="2"/>
        <end position="232"/>
    </location>
</feature>
<dbReference type="GO" id="GO:0016868">
    <property type="term" value="F:intramolecular phosphotransferase activity"/>
    <property type="evidence" value="ECO:0007669"/>
    <property type="project" value="InterPro"/>
</dbReference>
<accession>A0A220MIL8</accession>
<dbReference type="Gene3D" id="3.90.550.10">
    <property type="entry name" value="Spore Coat Polysaccharide Biosynthesis Protein SpsA, Chain A"/>
    <property type="match status" value="1"/>
</dbReference>
<dbReference type="EMBL" id="CP018145">
    <property type="protein sequence ID" value="ASJ54629.1"/>
    <property type="molecule type" value="Genomic_DNA"/>
</dbReference>
<name>A0A220MIL8_9BACL</name>
<protein>
    <submittedName>
        <fullName evidence="9">Mannose-1-phosphate guanyltransferase</fullName>
    </submittedName>
</protein>
<dbReference type="Pfam" id="PF00483">
    <property type="entry name" value="NTP_transferase"/>
    <property type="match status" value="1"/>
</dbReference>
<dbReference type="InterPro" id="IPR050486">
    <property type="entry name" value="Mannose-1P_guanyltransferase"/>
</dbReference>
<dbReference type="InterPro" id="IPR005844">
    <property type="entry name" value="A-D-PHexomutase_a/b/a-I"/>
</dbReference>
<evidence type="ECO:0000256" key="2">
    <source>
        <dbReference type="ARBA" id="ARBA00010231"/>
    </source>
</evidence>
<keyword evidence="5" id="KW-0648">Protein biosynthesis</keyword>
<organism evidence="9 10">
    <name type="scientific">Brevibacillus formosus</name>
    <dbReference type="NCBI Taxonomy" id="54913"/>
    <lineage>
        <taxon>Bacteria</taxon>
        <taxon>Bacillati</taxon>
        <taxon>Bacillota</taxon>
        <taxon>Bacilli</taxon>
        <taxon>Bacillales</taxon>
        <taxon>Paenibacillaceae</taxon>
        <taxon>Brevibacillus</taxon>
    </lineage>
</organism>
<dbReference type="SUPFAM" id="SSF53738">
    <property type="entry name" value="Phosphoglucomutase, first 3 domains"/>
    <property type="match status" value="1"/>
</dbReference>
<keyword evidence="9" id="KW-0808">Transferase</keyword>
<evidence type="ECO:0000313" key="10">
    <source>
        <dbReference type="Proteomes" id="UP000197781"/>
    </source>
</evidence>
<dbReference type="AlphaFoldDB" id="A0A220MIL8"/>
<proteinExistence type="inferred from homology"/>
<dbReference type="RefSeq" id="WP_088908356.1">
    <property type="nucleotide sequence ID" value="NZ_CP018145.1"/>
</dbReference>
<dbReference type="Gene3D" id="3.30.310.50">
    <property type="entry name" value="Alpha-D-phosphohexomutase, C-terminal domain"/>
    <property type="match status" value="1"/>
</dbReference>
<dbReference type="SUPFAM" id="SSF53448">
    <property type="entry name" value="Nucleotide-diphospho-sugar transferases"/>
    <property type="match status" value="1"/>
</dbReference>
<evidence type="ECO:0000256" key="1">
    <source>
        <dbReference type="ARBA" id="ARBA00004514"/>
    </source>
</evidence>
<dbReference type="Gene3D" id="3.40.120.10">
    <property type="entry name" value="Alpha-D-Glucose-1,6-Bisphosphate, subunit A, domain 3"/>
    <property type="match status" value="3"/>
</dbReference>
<dbReference type="Proteomes" id="UP000197781">
    <property type="component" value="Chromosome"/>
</dbReference>
<dbReference type="KEGG" id="bfm:BP422_14270"/>
<dbReference type="InterPro" id="IPR036900">
    <property type="entry name" value="A-D-PHexomutase_C_sf"/>
</dbReference>
<dbReference type="GO" id="GO:0005975">
    <property type="term" value="P:carbohydrate metabolic process"/>
    <property type="evidence" value="ECO:0007669"/>
    <property type="project" value="InterPro"/>
</dbReference>
<sequence>MKAVIMAGGKGTRLRPLTCHTPKPMVPLLNRPCMEYTIDLLKKHGITEIAVTLQYLPDVIRDTFGDGSRYGVSLVYFEETIPLGTAGSVKNCADFLDERFVVISGDTLTDIDLSAAIRFHEQNNALATLILTRVETPLEFGVVMTDEAGRITRFLEKPSWAEVFSDTVNTGIYVCEPEVLSYIEDEREVDFSKEIFPAFLQEAKPLFGYEANGYWSDIGSLEVYQQAQFDLLDGRVHLEIKAQEIAPRIFLENDVRIDSSVRLEGPVYIGENVHLQAGVAVGAYSILGKNTMISSGTKLSRTIIWENSVIGKKTEITGTTLCRNTRIADCVQLGEGAVIGDQCLIGAKSVVKAGIKIWPDKEVGENATVTTSLIYGAKQTKNLFGTHGIKGIGNVDITPEFVTRLAAAYAYLLPAGDKIALSACSHPFAQLLKHSIMTSLCSSGIDTVDLGIGNSPLIRYGVRSLACKGGIHIYMAEPVDDKEIIIQFIDHAGLPISRDMERKIENAYWQETYVRNLHRLGALQVEHHVQEAYLHALVQQLNVSSIQRQRFHLLIDCEQRFFPTFLAPLLHVLGVSAHYGSIQEGIRKKGADLGVRLDKNGEQFVLFTEHGEKLSNEQITALQLLACSGQHRRIGLPVSAPIELEHMAQLLQMEVVRTKVSPRSMMEVSSEQHFHPMFDAVYSLMRILSYLASEEKPLSVLLELLPACHMEKKTVFCPWAAKGKVMRRVMEENKGKLLELVDGIKVYDSNGWVLILPDSEDSHVKVISQGATAETAATLASSYARRIAEYQFHEKREIDSL</sequence>
<gene>
    <name evidence="9" type="ORF">BP422_14270</name>
</gene>
<evidence type="ECO:0000259" key="6">
    <source>
        <dbReference type="Pfam" id="PF00483"/>
    </source>
</evidence>
<evidence type="ECO:0000259" key="7">
    <source>
        <dbReference type="Pfam" id="PF02878"/>
    </source>
</evidence>
<evidence type="ECO:0000259" key="8">
    <source>
        <dbReference type="Pfam" id="PF25084"/>
    </source>
</evidence>
<evidence type="ECO:0000313" key="9">
    <source>
        <dbReference type="EMBL" id="ASJ54629.1"/>
    </source>
</evidence>
<evidence type="ECO:0000256" key="3">
    <source>
        <dbReference type="ARBA" id="ARBA00022490"/>
    </source>
</evidence>
<dbReference type="InterPro" id="IPR029044">
    <property type="entry name" value="Nucleotide-diphossugar_trans"/>
</dbReference>
<dbReference type="InterPro" id="IPR056764">
    <property type="entry name" value="LbH_EIF2B3/5"/>
</dbReference>
<dbReference type="InterPro" id="IPR016055">
    <property type="entry name" value="A-D-PHexomutase_a/b/a-I/II/III"/>
</dbReference>
<evidence type="ECO:0000256" key="4">
    <source>
        <dbReference type="ARBA" id="ARBA00022540"/>
    </source>
</evidence>
<feature type="domain" description="Alpha-D-phosphohexomutase alpha/beta/alpha" evidence="7">
    <location>
        <begin position="382"/>
        <end position="512"/>
    </location>
</feature>
<dbReference type="InterPro" id="IPR011004">
    <property type="entry name" value="Trimer_LpxA-like_sf"/>
</dbReference>
<keyword evidence="3" id="KW-0963">Cytoplasm</keyword>
<comment type="similarity">
    <text evidence="2">Belongs to the phosphohexose mutase family.</text>
</comment>
<dbReference type="Pfam" id="PF25084">
    <property type="entry name" value="LbH_EIF2B"/>
    <property type="match status" value="1"/>
</dbReference>
<keyword evidence="4" id="KW-0396">Initiation factor</keyword>
<feature type="domain" description="EIF2B subunit epsilon/gamma LbH" evidence="8">
    <location>
        <begin position="249"/>
        <end position="350"/>
    </location>
</feature>
<dbReference type="Pfam" id="PF02878">
    <property type="entry name" value="PGM_PMM_I"/>
    <property type="match status" value="1"/>
</dbReference>
<dbReference type="GO" id="GO:0016740">
    <property type="term" value="F:transferase activity"/>
    <property type="evidence" value="ECO:0007669"/>
    <property type="project" value="UniProtKB-KW"/>
</dbReference>
<dbReference type="PANTHER" id="PTHR22572">
    <property type="entry name" value="SUGAR-1-PHOSPHATE GUANYL TRANSFERASE"/>
    <property type="match status" value="1"/>
</dbReference>
<evidence type="ECO:0000256" key="5">
    <source>
        <dbReference type="ARBA" id="ARBA00022917"/>
    </source>
</evidence>
<reference evidence="9 10" key="1">
    <citation type="submission" date="2016-11" db="EMBL/GenBank/DDBJ databases">
        <authorList>
            <person name="Jaros S."/>
            <person name="Januszkiewicz K."/>
            <person name="Wedrychowicz H."/>
        </authorList>
    </citation>
    <scope>NUCLEOTIDE SEQUENCE [LARGE SCALE GENOMIC DNA]</scope>
    <source>
        <strain evidence="9 10">NF2</strain>
    </source>
</reference>
<dbReference type="CDD" id="cd04181">
    <property type="entry name" value="NTP_transferase"/>
    <property type="match status" value="1"/>
</dbReference>
<comment type="subcellular location">
    <subcellularLocation>
        <location evidence="1">Cytoplasm</location>
        <location evidence="1">Cytosol</location>
    </subcellularLocation>
</comment>
<dbReference type="SUPFAM" id="SSF55957">
    <property type="entry name" value="Phosphoglucomutase, C-terminal domain"/>
    <property type="match status" value="1"/>
</dbReference>
<dbReference type="Gene3D" id="2.160.10.10">
    <property type="entry name" value="Hexapeptide repeat proteins"/>
    <property type="match status" value="1"/>
</dbReference>
<dbReference type="SUPFAM" id="SSF51161">
    <property type="entry name" value="Trimeric LpxA-like enzymes"/>
    <property type="match status" value="1"/>
</dbReference>